<dbReference type="Gene3D" id="3.40.50.720">
    <property type="entry name" value="NAD(P)-binding Rossmann-like Domain"/>
    <property type="match status" value="1"/>
</dbReference>
<organism evidence="3 6">
    <name type="scientific">Actinotignum timonense</name>
    <dbReference type="NCBI Taxonomy" id="1870995"/>
    <lineage>
        <taxon>Bacteria</taxon>
        <taxon>Bacillati</taxon>
        <taxon>Actinomycetota</taxon>
        <taxon>Actinomycetes</taxon>
        <taxon>Actinomycetales</taxon>
        <taxon>Actinomycetaceae</taxon>
        <taxon>Actinotignum</taxon>
    </lineage>
</organism>
<proteinExistence type="predicted"/>
<dbReference type="Pfam" id="PF10728">
    <property type="entry name" value="DUF2520"/>
    <property type="match status" value="1"/>
</dbReference>
<evidence type="ECO:0000259" key="1">
    <source>
        <dbReference type="Pfam" id="PF10727"/>
    </source>
</evidence>
<dbReference type="Pfam" id="PF10727">
    <property type="entry name" value="Rossmann-like"/>
    <property type="match status" value="1"/>
</dbReference>
<evidence type="ECO:0000313" key="5">
    <source>
        <dbReference type="Proteomes" id="UP001284901"/>
    </source>
</evidence>
<dbReference type="EMBL" id="JAWNFY010000004">
    <property type="protein sequence ID" value="MDY5145749.1"/>
    <property type="molecule type" value="Genomic_DNA"/>
</dbReference>
<dbReference type="RefSeq" id="WP_087069937.1">
    <property type="nucleotide sequence ID" value="NZ_CAUPFC010000036.1"/>
</dbReference>
<keyword evidence="5" id="KW-1185">Reference proteome</keyword>
<feature type="domain" description="Putative oxidoreductase/dehydrogenase Rossmann-like" evidence="1">
    <location>
        <begin position="2"/>
        <end position="117"/>
    </location>
</feature>
<accession>A0AAW9HKT5</accession>
<gene>
    <name evidence="3" type="ORF">R6G74_01930</name>
    <name evidence="4" type="ORF">R6P33_01760</name>
</gene>
<dbReference type="EMBL" id="JAWNFV010000003">
    <property type="protein sequence ID" value="MDY5140077.1"/>
    <property type="molecule type" value="Genomic_DNA"/>
</dbReference>
<dbReference type="AlphaFoldDB" id="A0AAW9HKT5"/>
<reference evidence="3 5" key="1">
    <citation type="submission" date="2023-10" db="EMBL/GenBank/DDBJ databases">
        <title>Whole Genome based description of the genera Actinobaculum and Actinotignum reveals a complex phylogenetic relationship within the species included in the genus Actinotignum.</title>
        <authorList>
            <person name="Jensen C.S."/>
            <person name="Dargis R."/>
            <person name="Kemp M."/>
            <person name="Christensen J.J."/>
        </authorList>
    </citation>
    <scope>NUCLEOTIDE SEQUENCE</scope>
    <source>
        <strain evidence="4 5">SLA_B089</strain>
        <strain evidence="3">SLA_B245</strain>
    </source>
</reference>
<feature type="domain" description="DUF2520" evidence="2">
    <location>
        <begin position="135"/>
        <end position="205"/>
    </location>
</feature>
<dbReference type="InterPro" id="IPR036291">
    <property type="entry name" value="NAD(P)-bd_dom_sf"/>
</dbReference>
<protein>
    <submittedName>
        <fullName evidence="3">DUF2520 domain-containing protein</fullName>
    </submittedName>
</protein>
<dbReference type="Proteomes" id="UP001288320">
    <property type="component" value="Unassembled WGS sequence"/>
</dbReference>
<evidence type="ECO:0000313" key="3">
    <source>
        <dbReference type="EMBL" id="MDY5140077.1"/>
    </source>
</evidence>
<evidence type="ECO:0000313" key="4">
    <source>
        <dbReference type="EMBL" id="MDY5145749.1"/>
    </source>
</evidence>
<dbReference type="PANTHER" id="PTHR40459:SF1">
    <property type="entry name" value="CONSERVED HYPOTHETICAL ALANINE AND LEUCINE RICH PROTEIN"/>
    <property type="match status" value="1"/>
</dbReference>
<evidence type="ECO:0000313" key="6">
    <source>
        <dbReference type="Proteomes" id="UP001288320"/>
    </source>
</evidence>
<dbReference type="PANTHER" id="PTHR40459">
    <property type="entry name" value="CONSERVED HYPOTHETICAL ALANINE AND LEUCINE RICH PROTEIN"/>
    <property type="match status" value="1"/>
</dbReference>
<dbReference type="SUPFAM" id="SSF51735">
    <property type="entry name" value="NAD(P)-binding Rossmann-fold domains"/>
    <property type="match status" value="1"/>
</dbReference>
<dbReference type="InterPro" id="IPR019665">
    <property type="entry name" value="OxRdtase/DH_put_Rossmann_dom"/>
</dbReference>
<evidence type="ECO:0000259" key="2">
    <source>
        <dbReference type="Pfam" id="PF10728"/>
    </source>
</evidence>
<dbReference type="InterPro" id="IPR018931">
    <property type="entry name" value="DUF2520"/>
</dbReference>
<sequence length="282" mass="28910">MTIGIISAGKVGSVLGAALRAAGHTIIGAVARSSASRERLDALLPGVPARETKDLLARADLILLALPDAALPGVVEHAAGQGWWRPGQLVIHTSARFGTGVLRDAAAAGALTLALHPALTFTGTSLDMRQLIGATWAVTSSAPLLPIGMALVSELGGEPSVLAEENRGLYAAALTHASRHTALLAGQVQRMLAAAGLDSTYARGLQEQALAMADAGIELIDPPASGVVAEKNEDAPAASDSTPDDITAVEALAATGNYPDIPPVYRVIRAASRDRAARRRLP</sequence>
<name>A0AAW9HKT5_9ACTO</name>
<dbReference type="Proteomes" id="UP001284901">
    <property type="component" value="Unassembled WGS sequence"/>
</dbReference>
<dbReference type="GeneID" id="92813546"/>
<comment type="caution">
    <text evidence="3">The sequence shown here is derived from an EMBL/GenBank/DDBJ whole genome shotgun (WGS) entry which is preliminary data.</text>
</comment>